<dbReference type="SMART" id="SM00066">
    <property type="entry name" value="GAL4"/>
    <property type="match status" value="1"/>
</dbReference>
<reference evidence="7" key="1">
    <citation type="journal article" date="2020" name="Stud. Mycol.">
        <title>101 Dothideomycetes genomes: a test case for predicting lifestyles and emergence of pathogens.</title>
        <authorList>
            <person name="Haridas S."/>
            <person name="Albert R."/>
            <person name="Binder M."/>
            <person name="Bloem J."/>
            <person name="Labutti K."/>
            <person name="Salamov A."/>
            <person name="Andreopoulos B."/>
            <person name="Baker S."/>
            <person name="Barry K."/>
            <person name="Bills G."/>
            <person name="Bluhm B."/>
            <person name="Cannon C."/>
            <person name="Castanera R."/>
            <person name="Culley D."/>
            <person name="Daum C."/>
            <person name="Ezra D."/>
            <person name="Gonzalez J."/>
            <person name="Henrissat B."/>
            <person name="Kuo A."/>
            <person name="Liang C."/>
            <person name="Lipzen A."/>
            <person name="Lutzoni F."/>
            <person name="Magnuson J."/>
            <person name="Mondo S."/>
            <person name="Nolan M."/>
            <person name="Ohm R."/>
            <person name="Pangilinan J."/>
            <person name="Park H.-J."/>
            <person name="Ramirez L."/>
            <person name="Alfaro M."/>
            <person name="Sun H."/>
            <person name="Tritt A."/>
            <person name="Yoshinaga Y."/>
            <person name="Zwiers L.-H."/>
            <person name="Turgeon B."/>
            <person name="Goodwin S."/>
            <person name="Spatafora J."/>
            <person name="Crous P."/>
            <person name="Grigoriev I."/>
        </authorList>
    </citation>
    <scope>NUCLEOTIDE SEQUENCE</scope>
    <source>
        <strain evidence="7">CBS 123094</strain>
    </source>
</reference>
<keyword evidence="8" id="KW-1185">Reference proteome</keyword>
<dbReference type="EMBL" id="ML977619">
    <property type="protein sequence ID" value="KAF1996935.1"/>
    <property type="molecule type" value="Genomic_DNA"/>
</dbReference>
<dbReference type="OrthoDB" id="5355161at2759"/>
<organism evidence="7 8">
    <name type="scientific">Amniculicola lignicola CBS 123094</name>
    <dbReference type="NCBI Taxonomy" id="1392246"/>
    <lineage>
        <taxon>Eukaryota</taxon>
        <taxon>Fungi</taxon>
        <taxon>Dikarya</taxon>
        <taxon>Ascomycota</taxon>
        <taxon>Pezizomycotina</taxon>
        <taxon>Dothideomycetes</taxon>
        <taxon>Pleosporomycetidae</taxon>
        <taxon>Pleosporales</taxon>
        <taxon>Amniculicolaceae</taxon>
        <taxon>Amniculicola</taxon>
    </lineage>
</organism>
<evidence type="ECO:0000313" key="8">
    <source>
        <dbReference type="Proteomes" id="UP000799779"/>
    </source>
</evidence>
<dbReference type="PANTHER" id="PTHR47660">
    <property type="entry name" value="TRANSCRIPTION FACTOR WITH C2H2 AND ZN(2)-CYS(6) DNA BINDING DOMAIN (EUROFUNG)-RELATED-RELATED"/>
    <property type="match status" value="1"/>
</dbReference>
<accession>A0A6A5WCS3</accession>
<keyword evidence="4" id="KW-0804">Transcription</keyword>
<keyword evidence="3" id="KW-0805">Transcription regulation</keyword>
<proteinExistence type="predicted"/>
<name>A0A6A5WCS3_9PLEO</name>
<dbReference type="Proteomes" id="UP000799779">
    <property type="component" value="Unassembled WGS sequence"/>
</dbReference>
<sequence length="583" mass="65138">MPTRSESNACNPCARSKRKCGRQMPSCARCADRGMSCVYPRSRNRASASSQPLLSDALRGPVQRVNDGPLAEVAGNTSSRTTNLFLSDDLMLDLAFPLMDNDFTVPPPLIQTPSVPVARSDWFLVPETWKISHRADPSADMPVGKAEIKNYIAVLRSWFERWVTTGSNPFIHPFLYSTNFPACVQVAYATLTSYAHRTPANTDTVLQIVEDRSNDLLLENGAILDRDGAEEWADGGEQDVDLFAQLTRLHALMVYQIIGLFDGDIRSRHVAEGRMAIQNSWAGKLFRSAAKTLSDTRTVATYLVGCLPRPSTYSQQQWYLWILSESIRRTWLVAVSLSPIFSALQQRWAACPGGVMYTNRSGLWNAASAVEWEKQCLERNVAFLQRFECAKLFDAAEPADIDEFGTAIRTAKGYQPAESFANFNTLCKLQSPRTPVFSSPSSSPYRTSFRKLILLVNSHLPIPIIYPPPIRSPTLHLNIDPHPRDNIQVLARGYPSRLLIAALVHLIEALSQCTADEQAWEYEVRRRDCPLDLQLLIRRCSEDLAYESHNAFSSHLSGYGLGLATDDSTNAVTTSQVDERQTR</sequence>
<keyword evidence="2" id="KW-0862">Zinc</keyword>
<dbReference type="PROSITE" id="PS50048">
    <property type="entry name" value="ZN2_CY6_FUNGAL_2"/>
    <property type="match status" value="1"/>
</dbReference>
<evidence type="ECO:0000256" key="3">
    <source>
        <dbReference type="ARBA" id="ARBA00023015"/>
    </source>
</evidence>
<evidence type="ECO:0000256" key="2">
    <source>
        <dbReference type="ARBA" id="ARBA00022833"/>
    </source>
</evidence>
<dbReference type="SUPFAM" id="SSF57701">
    <property type="entry name" value="Zn2/Cys6 DNA-binding domain"/>
    <property type="match status" value="1"/>
</dbReference>
<dbReference type="Pfam" id="PF00172">
    <property type="entry name" value="Zn_clus"/>
    <property type="match status" value="1"/>
</dbReference>
<gene>
    <name evidence="7" type="ORF">P154DRAFT_579418</name>
</gene>
<dbReference type="AlphaFoldDB" id="A0A6A5WCS3"/>
<feature type="domain" description="Zn(2)-C6 fungal-type" evidence="6">
    <location>
        <begin position="9"/>
        <end position="39"/>
    </location>
</feature>
<dbReference type="PRINTS" id="PR00755">
    <property type="entry name" value="AFLATOXINBRP"/>
</dbReference>
<dbReference type="CDD" id="cd00067">
    <property type="entry name" value="GAL4"/>
    <property type="match status" value="1"/>
</dbReference>
<dbReference type="Gene3D" id="4.10.240.10">
    <property type="entry name" value="Zn(2)-C6 fungal-type DNA-binding domain"/>
    <property type="match status" value="1"/>
</dbReference>
<evidence type="ECO:0000256" key="1">
    <source>
        <dbReference type="ARBA" id="ARBA00022723"/>
    </source>
</evidence>
<evidence type="ECO:0000259" key="6">
    <source>
        <dbReference type="PROSITE" id="PS50048"/>
    </source>
</evidence>
<protein>
    <recommendedName>
        <fullName evidence="6">Zn(2)-C6 fungal-type domain-containing protein</fullName>
    </recommendedName>
</protein>
<dbReference type="GO" id="GO:0000981">
    <property type="term" value="F:DNA-binding transcription factor activity, RNA polymerase II-specific"/>
    <property type="evidence" value="ECO:0007669"/>
    <property type="project" value="InterPro"/>
</dbReference>
<dbReference type="PROSITE" id="PS00463">
    <property type="entry name" value="ZN2_CY6_FUNGAL_1"/>
    <property type="match status" value="1"/>
</dbReference>
<dbReference type="InterPro" id="IPR036864">
    <property type="entry name" value="Zn2-C6_fun-type_DNA-bd_sf"/>
</dbReference>
<evidence type="ECO:0000256" key="5">
    <source>
        <dbReference type="ARBA" id="ARBA00023242"/>
    </source>
</evidence>
<dbReference type="InterPro" id="IPR001138">
    <property type="entry name" value="Zn2Cys6_DnaBD"/>
</dbReference>
<keyword evidence="5" id="KW-0539">Nucleus</keyword>
<dbReference type="GO" id="GO:0008270">
    <property type="term" value="F:zinc ion binding"/>
    <property type="evidence" value="ECO:0007669"/>
    <property type="project" value="InterPro"/>
</dbReference>
<evidence type="ECO:0000256" key="4">
    <source>
        <dbReference type="ARBA" id="ARBA00023163"/>
    </source>
</evidence>
<keyword evidence="1" id="KW-0479">Metal-binding</keyword>
<evidence type="ECO:0000313" key="7">
    <source>
        <dbReference type="EMBL" id="KAF1996935.1"/>
    </source>
</evidence>